<evidence type="ECO:0000313" key="11">
    <source>
        <dbReference type="Proteomes" id="UP000000630"/>
    </source>
</evidence>
<evidence type="ECO:0000256" key="5">
    <source>
        <dbReference type="ARBA" id="ARBA00023002"/>
    </source>
</evidence>
<dbReference type="EMBL" id="CP001759">
    <property type="protein sequence ID" value="ACZ48929.1"/>
    <property type="molecule type" value="Genomic_DNA"/>
</dbReference>
<keyword evidence="1" id="KW-0963">Cytoplasm</keyword>
<keyword evidence="4" id="KW-0521">NADP</keyword>
<protein>
    <submittedName>
        <fullName evidence="10">Putative glycerol-1-phosphate dehydrogenase</fullName>
    </submittedName>
</protein>
<evidence type="ECO:0000256" key="3">
    <source>
        <dbReference type="ARBA" id="ARBA00022723"/>
    </source>
</evidence>
<dbReference type="InterPro" id="IPR016205">
    <property type="entry name" value="Glycerol_DH"/>
</dbReference>
<proteinExistence type="predicted"/>
<name>D1ATQ1_ANACI</name>
<dbReference type="Proteomes" id="UP000000630">
    <property type="component" value="Chromosome"/>
</dbReference>
<accession>D1ATQ1</accession>
<dbReference type="HOGENOM" id="CLU_038362_1_0_5"/>
<evidence type="ECO:0000256" key="7">
    <source>
        <dbReference type="ARBA" id="ARBA00023098"/>
    </source>
</evidence>
<evidence type="ECO:0000256" key="6">
    <source>
        <dbReference type="ARBA" id="ARBA00023027"/>
    </source>
</evidence>
<keyword evidence="7" id="KW-0443">Lipid metabolism</keyword>
<gene>
    <name evidence="10" type="ordered locus">ACIS_00259</name>
</gene>
<dbReference type="InterPro" id="IPR032837">
    <property type="entry name" value="G1PDH"/>
</dbReference>
<sequence length="452" mass="49118">MLSDVPDIIGWAVGHTLCYALLLDVYSLHGFGALWFMTTQFLDMALPRIVAGGYAEVAEYITRAIHVGQGMLASLPDIASRHGGRALLVADSNTARLIDNGVLNAFSHYVIQGEYCASAGLINRVKHASKNADFIIALGSGTINDVCKYVSKVEGKEYILFPTAPSMNGYTSPNASITVKNGTKKSFVGQLPSAIYIDTNTLANAPARMISSGFADFICRSTARADWLLSHVLLGTQYSELPFLISEDVESAIIESYQGLVGRDVDTVMLLMQALLLSGVGMIIAGGSQSASQGEHILAGATELLDGCNLLHGERVGVATVVLAKLQKKMCNMRPQLVQTCIDSCVLQRCFGMERAREFCDVLLRKSIDREAATNLNCMIGEKWEYISERVKTEVIDPTLLEKILHGLKSPYLPEHVGWTTAGYGEVANLAFATRDRFTFLDIAHHAQVSVM</sequence>
<keyword evidence="3" id="KW-0479">Metal-binding</keyword>
<keyword evidence="9" id="KW-1208">Phospholipid metabolism</keyword>
<keyword evidence="2" id="KW-0444">Lipid biosynthesis</keyword>
<evidence type="ECO:0000256" key="1">
    <source>
        <dbReference type="ARBA" id="ARBA00022490"/>
    </source>
</evidence>
<dbReference type="KEGG" id="acn:ACIS_00259"/>
<organism evidence="10 11">
    <name type="scientific">Anaplasma centrale (strain Israel)</name>
    <name type="common">Anaplasma marginale subsp. centrale (strain Israel)</name>
    <dbReference type="NCBI Taxonomy" id="574556"/>
    <lineage>
        <taxon>Bacteria</taxon>
        <taxon>Pseudomonadati</taxon>
        <taxon>Pseudomonadota</taxon>
        <taxon>Alphaproteobacteria</taxon>
        <taxon>Rickettsiales</taxon>
        <taxon>Anaplasmataceae</taxon>
        <taxon>Anaplasma</taxon>
    </lineage>
</organism>
<keyword evidence="5" id="KW-0560">Oxidoreductase</keyword>
<keyword evidence="6" id="KW-0520">NAD</keyword>
<evidence type="ECO:0000256" key="4">
    <source>
        <dbReference type="ARBA" id="ARBA00022857"/>
    </source>
</evidence>
<evidence type="ECO:0000256" key="2">
    <source>
        <dbReference type="ARBA" id="ARBA00022516"/>
    </source>
</evidence>
<evidence type="ECO:0000256" key="8">
    <source>
        <dbReference type="ARBA" id="ARBA00023209"/>
    </source>
</evidence>
<keyword evidence="11" id="KW-1185">Reference proteome</keyword>
<dbReference type="PANTHER" id="PTHR43616:SF5">
    <property type="entry name" value="GLYCEROL DEHYDROGENASE 1"/>
    <property type="match status" value="1"/>
</dbReference>
<evidence type="ECO:0000313" key="10">
    <source>
        <dbReference type="EMBL" id="ACZ48929.1"/>
    </source>
</evidence>
<dbReference type="AlphaFoldDB" id="D1ATQ1"/>
<dbReference type="Gene3D" id="1.20.1090.10">
    <property type="entry name" value="Dehydroquinate synthase-like - alpha domain"/>
    <property type="match status" value="1"/>
</dbReference>
<dbReference type="SUPFAM" id="SSF56796">
    <property type="entry name" value="Dehydroquinate synthase-like"/>
    <property type="match status" value="1"/>
</dbReference>
<dbReference type="PANTHER" id="PTHR43616">
    <property type="entry name" value="GLYCEROL DEHYDROGENASE"/>
    <property type="match status" value="1"/>
</dbReference>
<dbReference type="STRING" id="574556.ACIS_00259"/>
<dbReference type="Gene3D" id="3.40.50.1970">
    <property type="match status" value="1"/>
</dbReference>
<dbReference type="eggNOG" id="COG0371">
    <property type="taxonomic scope" value="Bacteria"/>
</dbReference>
<dbReference type="GO" id="GO:0008654">
    <property type="term" value="P:phospholipid biosynthetic process"/>
    <property type="evidence" value="ECO:0007669"/>
    <property type="project" value="UniProtKB-KW"/>
</dbReference>
<reference evidence="10 11" key="1">
    <citation type="journal article" date="2010" name="J. Bacteriol.">
        <title>Complete genome sequence of Anaplasma marginale subsp. centrale.</title>
        <authorList>
            <person name="Herndon D.R."/>
            <person name="Palmer G.H."/>
            <person name="Shkap V."/>
            <person name="Knowles D.P. Jr."/>
            <person name="Brayton K.A."/>
        </authorList>
    </citation>
    <scope>NUCLEOTIDE SEQUENCE [LARGE SCALE GENOMIC DNA]</scope>
    <source>
        <strain evidence="10 11">Israel</strain>
    </source>
</reference>
<dbReference type="GO" id="GO:0046872">
    <property type="term" value="F:metal ion binding"/>
    <property type="evidence" value="ECO:0007669"/>
    <property type="project" value="UniProtKB-KW"/>
</dbReference>
<dbReference type="Pfam" id="PF13685">
    <property type="entry name" value="Fe-ADH_2"/>
    <property type="match status" value="1"/>
</dbReference>
<evidence type="ECO:0000256" key="9">
    <source>
        <dbReference type="ARBA" id="ARBA00023264"/>
    </source>
</evidence>
<dbReference type="GO" id="GO:0016614">
    <property type="term" value="F:oxidoreductase activity, acting on CH-OH group of donors"/>
    <property type="evidence" value="ECO:0007669"/>
    <property type="project" value="InterPro"/>
</dbReference>
<keyword evidence="8" id="KW-0594">Phospholipid biosynthesis</keyword>